<gene>
    <name evidence="1" type="ORF">V1478_014930</name>
</gene>
<protein>
    <submittedName>
        <fullName evidence="1">Uncharacterized protein</fullName>
    </submittedName>
</protein>
<dbReference type="Proteomes" id="UP001607302">
    <property type="component" value="Unassembled WGS sequence"/>
</dbReference>
<evidence type="ECO:0000313" key="2">
    <source>
        <dbReference type="Proteomes" id="UP001607302"/>
    </source>
</evidence>
<organism evidence="1 2">
    <name type="scientific">Vespula squamosa</name>
    <name type="common">Southern yellow jacket</name>
    <name type="synonym">Wasp</name>
    <dbReference type="NCBI Taxonomy" id="30214"/>
    <lineage>
        <taxon>Eukaryota</taxon>
        <taxon>Metazoa</taxon>
        <taxon>Ecdysozoa</taxon>
        <taxon>Arthropoda</taxon>
        <taxon>Hexapoda</taxon>
        <taxon>Insecta</taxon>
        <taxon>Pterygota</taxon>
        <taxon>Neoptera</taxon>
        <taxon>Endopterygota</taxon>
        <taxon>Hymenoptera</taxon>
        <taxon>Apocrita</taxon>
        <taxon>Aculeata</taxon>
        <taxon>Vespoidea</taxon>
        <taxon>Vespidae</taxon>
        <taxon>Vespinae</taxon>
        <taxon>Vespula</taxon>
    </lineage>
</organism>
<reference evidence="1 2" key="1">
    <citation type="journal article" date="2024" name="Ann. Entomol. Soc. Am.">
        <title>Genomic analyses of the southern and eastern yellowjacket wasps (Hymenoptera: Vespidae) reveal evolutionary signatures of social life.</title>
        <authorList>
            <person name="Catto M.A."/>
            <person name="Caine P.B."/>
            <person name="Orr S.E."/>
            <person name="Hunt B.G."/>
            <person name="Goodisman M.A.D."/>
        </authorList>
    </citation>
    <scope>NUCLEOTIDE SEQUENCE [LARGE SCALE GENOMIC DNA]</scope>
    <source>
        <strain evidence="1">233</strain>
        <tissue evidence="1">Head and thorax</tissue>
    </source>
</reference>
<dbReference type="AlphaFoldDB" id="A0ABD2A3M7"/>
<proteinExistence type="predicted"/>
<dbReference type="InterPro" id="IPR029160">
    <property type="entry name" value="UQCC4"/>
</dbReference>
<accession>A0ABD2A3M7</accession>
<comment type="caution">
    <text evidence="1">The sequence shown here is derived from an EMBL/GenBank/DDBJ whole genome shotgun (WGS) entry which is preliminary data.</text>
</comment>
<keyword evidence="2" id="KW-1185">Reference proteome</keyword>
<evidence type="ECO:0000313" key="1">
    <source>
        <dbReference type="EMBL" id="KAL2715232.1"/>
    </source>
</evidence>
<dbReference type="Pfam" id="PF15013">
    <property type="entry name" value="CCSMST1"/>
    <property type="match status" value="1"/>
</dbReference>
<dbReference type="PANTHER" id="PTHR35268">
    <property type="entry name" value="PROTEIN CCSMST1"/>
    <property type="match status" value="1"/>
</dbReference>
<dbReference type="EMBL" id="JAUDFV010000155">
    <property type="protein sequence ID" value="KAL2715232.1"/>
    <property type="molecule type" value="Genomic_DNA"/>
</dbReference>
<name>A0ABD2A3M7_VESSQ</name>
<dbReference type="PANTHER" id="PTHR35268:SF1">
    <property type="entry name" value="UBIQUINOL-CYTOCHROME-C REDUCTASE COMPLEX ASSEMBLY FACTOR 4"/>
    <property type="match status" value="1"/>
</dbReference>
<sequence length="123" mass="14286">MLTQFVKENLDFRQTGFYNIFLQSNRKASSKDKIVDDDNSDKPIKYSTSKASSWLASQTRHPLPERHPYESDVITISLIIFMIYFFLLREENDIDLSLNKSLVELVPKIVSEIDKENAVSKKL</sequence>